<proteinExistence type="predicted"/>
<name>A0ACB0JMM6_TRIPR</name>
<keyword evidence="2" id="KW-1185">Reference proteome</keyword>
<sequence length="359" mass="40997">MSNLSKLQFEALDISGKNYLAWALDAEINLAAEGDGNAIKTGNNASEQQKAKALIFILRHLHEGLKNEYLTVKDPLVLWNKLKERYEHQKTIILPTARYNWIHLRLQDFKTVTDYNSAMFQITTQLELCGEKITDADMLEKTFSTFHASNVLLQQQYREKGFTKYSQLISCLLLAEQNNQLLMKNHEARPTGAAPFPEVNVASHQYDDGRGRGRGRGNDRGRGRGRNHNHIGIFKNLYSRQKRQNHEKGNSGQSSKNNENICHRCGSKNHWARTCRTPKHLINLYQQSLKEKRIETHFAIDDAVEDVHPNYTHFAIDDAVGDVHPNYGNMDVTHLEIGDFIDDPNGRIDHLIGDGSIKK</sequence>
<dbReference type="EMBL" id="CASHSV030000055">
    <property type="protein sequence ID" value="CAJ2645061.1"/>
    <property type="molecule type" value="Genomic_DNA"/>
</dbReference>
<gene>
    <name evidence="1" type="ORF">MILVUS5_LOCUS14007</name>
</gene>
<evidence type="ECO:0000313" key="1">
    <source>
        <dbReference type="EMBL" id="CAJ2645061.1"/>
    </source>
</evidence>
<evidence type="ECO:0000313" key="2">
    <source>
        <dbReference type="Proteomes" id="UP001177021"/>
    </source>
</evidence>
<reference evidence="1" key="1">
    <citation type="submission" date="2023-10" db="EMBL/GenBank/DDBJ databases">
        <authorList>
            <person name="Rodriguez Cubillos JULIANA M."/>
            <person name="De Vega J."/>
        </authorList>
    </citation>
    <scope>NUCLEOTIDE SEQUENCE</scope>
</reference>
<dbReference type="Proteomes" id="UP001177021">
    <property type="component" value="Unassembled WGS sequence"/>
</dbReference>
<accession>A0ACB0JMM6</accession>
<protein>
    <submittedName>
        <fullName evidence="1">Uncharacterized protein</fullName>
    </submittedName>
</protein>
<organism evidence="1 2">
    <name type="scientific">Trifolium pratense</name>
    <name type="common">Red clover</name>
    <dbReference type="NCBI Taxonomy" id="57577"/>
    <lineage>
        <taxon>Eukaryota</taxon>
        <taxon>Viridiplantae</taxon>
        <taxon>Streptophyta</taxon>
        <taxon>Embryophyta</taxon>
        <taxon>Tracheophyta</taxon>
        <taxon>Spermatophyta</taxon>
        <taxon>Magnoliopsida</taxon>
        <taxon>eudicotyledons</taxon>
        <taxon>Gunneridae</taxon>
        <taxon>Pentapetalae</taxon>
        <taxon>rosids</taxon>
        <taxon>fabids</taxon>
        <taxon>Fabales</taxon>
        <taxon>Fabaceae</taxon>
        <taxon>Papilionoideae</taxon>
        <taxon>50 kb inversion clade</taxon>
        <taxon>NPAAA clade</taxon>
        <taxon>Hologalegina</taxon>
        <taxon>IRL clade</taxon>
        <taxon>Trifolieae</taxon>
        <taxon>Trifolium</taxon>
    </lineage>
</organism>
<comment type="caution">
    <text evidence="1">The sequence shown here is derived from an EMBL/GenBank/DDBJ whole genome shotgun (WGS) entry which is preliminary data.</text>
</comment>